<proteinExistence type="predicted"/>
<feature type="region of interest" description="Disordered" evidence="1">
    <location>
        <begin position="236"/>
        <end position="273"/>
    </location>
</feature>
<feature type="compositionally biased region" description="Basic and acidic residues" evidence="1">
    <location>
        <begin position="189"/>
        <end position="204"/>
    </location>
</feature>
<evidence type="ECO:0000259" key="2">
    <source>
        <dbReference type="Pfam" id="PF20710"/>
    </source>
</evidence>
<sequence length="904" mass="97624">MQYGGNQQQRILNMMMQARQQQARLQQPGQASLYSGYPHPPHGLAPRHGLHQQQQQQAPQPTFVTSVTENDVLLGRGTPCAENEGNVRFRRLVKERKVEYIAAEKRMRKDAIAREILEVIASRGGKFLRKLESTAELEQLGVPHGFHSKEVWAIVDEDTQVQKVKQALRNKDDAAELMQLAAAASNSNQDKDSSNGGKYREQDVTNRFPRGVNDNESNIHKADCNLQFGTGVLERNGSVSSSEEKTAGSPKLKADGKDADKVPGSAKSSSKVVLGGNNLPRMYDAMLPPGMEADIMGPRSRRSSVDPTALASPASRRSLLGGLPPSSRQLWDKSQAAPTEAEMIRLQEMQRIRIMREQNLMDAAAVGVSPGVAAFGGLGPGGPLDAGVYGSAADLQRAQMMNVEYRQMQQQQMQMAAAAAAAREQAAVAASLCGPSTRAPGAGLMGATPSLHPSAAMTSRHFSVETQRRASLVEALGAAPSDLGDLPPQAQEKASTPGASSKGKPGADSAGERAIGIAMAMKRAEAFSAAQSLEMSHLETLILSVLCSHGLPVWTPEAHTKSFVGLPTFAKRLDWTWYGFASVLKQKANSSGWKNNSNQPMEARDRLATEAAVEYQRDPRELATKTIMLLEKLRRHGTAAAGTSQRKQYSGLGMHVPQWLDRELSRWAMTLDVADPVGRPVAFATADFVLEHAEYKEDPAVVATAAFDPQLADDVVDQVALLTRLRSVFVKSKGHEIKSKIQGAAQKADSAGETWEDQPKGWDAADMGGSAVREILLCDRLLSEGFTGVLSSTSDLGTEYQLGPALHKCPAFDSMGLTKSSVQQRMNQVTKELHAMEESRVSRTLRLDRMERLAQSVLSSSRANSGAEPSGAVGASLQMLRNAAGVAKRMSTTGDVQASKKQKR</sequence>
<gene>
    <name evidence="3" type="ORF">SEMRO_435_G142340.1</name>
</gene>
<feature type="region of interest" description="Disordered" evidence="1">
    <location>
        <begin position="479"/>
        <end position="510"/>
    </location>
</feature>
<protein>
    <recommendedName>
        <fullName evidence="2">DUF6824 domain-containing protein</fullName>
    </recommendedName>
</protein>
<dbReference type="Proteomes" id="UP001153069">
    <property type="component" value="Unassembled WGS sequence"/>
</dbReference>
<feature type="domain" description="DUF6824" evidence="2">
    <location>
        <begin position="71"/>
        <end position="170"/>
    </location>
</feature>
<feature type="region of interest" description="Disordered" evidence="1">
    <location>
        <begin position="290"/>
        <end position="336"/>
    </location>
</feature>
<feature type="region of interest" description="Disordered" evidence="1">
    <location>
        <begin position="20"/>
        <end position="58"/>
    </location>
</feature>
<reference evidence="3" key="1">
    <citation type="submission" date="2020-06" db="EMBL/GenBank/DDBJ databases">
        <authorList>
            <consortium name="Plant Systems Biology data submission"/>
        </authorList>
    </citation>
    <scope>NUCLEOTIDE SEQUENCE</scope>
    <source>
        <strain evidence="3">D6</strain>
    </source>
</reference>
<organism evidence="3 4">
    <name type="scientific">Seminavis robusta</name>
    <dbReference type="NCBI Taxonomy" id="568900"/>
    <lineage>
        <taxon>Eukaryota</taxon>
        <taxon>Sar</taxon>
        <taxon>Stramenopiles</taxon>
        <taxon>Ochrophyta</taxon>
        <taxon>Bacillariophyta</taxon>
        <taxon>Bacillariophyceae</taxon>
        <taxon>Bacillariophycidae</taxon>
        <taxon>Naviculales</taxon>
        <taxon>Naviculaceae</taxon>
        <taxon>Seminavis</taxon>
    </lineage>
</organism>
<dbReference type="Pfam" id="PF20710">
    <property type="entry name" value="DUF6824"/>
    <property type="match status" value="1"/>
</dbReference>
<evidence type="ECO:0000313" key="3">
    <source>
        <dbReference type="EMBL" id="CAB9510412.1"/>
    </source>
</evidence>
<dbReference type="AlphaFoldDB" id="A0A9N8DX93"/>
<dbReference type="EMBL" id="CAICTM010000434">
    <property type="protein sequence ID" value="CAB9510412.1"/>
    <property type="molecule type" value="Genomic_DNA"/>
</dbReference>
<evidence type="ECO:0000313" key="4">
    <source>
        <dbReference type="Proteomes" id="UP001153069"/>
    </source>
</evidence>
<name>A0A9N8DX93_9STRA</name>
<feature type="compositionally biased region" description="Low complexity" evidence="1">
    <location>
        <begin position="20"/>
        <end position="31"/>
    </location>
</feature>
<comment type="caution">
    <text evidence="3">The sequence shown here is derived from an EMBL/GenBank/DDBJ whole genome shotgun (WGS) entry which is preliminary data.</text>
</comment>
<dbReference type="InterPro" id="IPR049227">
    <property type="entry name" value="DUF6824"/>
</dbReference>
<feature type="compositionally biased region" description="Basic and acidic residues" evidence="1">
    <location>
        <begin position="242"/>
        <end position="261"/>
    </location>
</feature>
<feature type="region of interest" description="Disordered" evidence="1">
    <location>
        <begin position="183"/>
        <end position="219"/>
    </location>
</feature>
<accession>A0A9N8DX93</accession>
<dbReference type="OrthoDB" id="55966at2759"/>
<evidence type="ECO:0000256" key="1">
    <source>
        <dbReference type="SAM" id="MobiDB-lite"/>
    </source>
</evidence>
<keyword evidence="4" id="KW-1185">Reference proteome</keyword>
<feature type="region of interest" description="Disordered" evidence="1">
    <location>
        <begin position="741"/>
        <end position="763"/>
    </location>
</feature>